<protein>
    <submittedName>
        <fullName evidence="5">D-inositol-3-phosphate glycosyltransferase</fullName>
    </submittedName>
</protein>
<dbReference type="Pfam" id="PF13524">
    <property type="entry name" value="Glyco_trans_1_2"/>
    <property type="match status" value="1"/>
</dbReference>
<organism evidence="5 6">
    <name type="scientific">Methylorubrum suomiense</name>
    <dbReference type="NCBI Taxonomy" id="144191"/>
    <lineage>
        <taxon>Bacteria</taxon>
        <taxon>Pseudomonadati</taxon>
        <taxon>Pseudomonadota</taxon>
        <taxon>Alphaproteobacteria</taxon>
        <taxon>Hyphomicrobiales</taxon>
        <taxon>Methylobacteriaceae</taxon>
        <taxon>Methylorubrum</taxon>
    </lineage>
</organism>
<evidence type="ECO:0000256" key="1">
    <source>
        <dbReference type="PROSITE-ProRule" id="PRU00339"/>
    </source>
</evidence>
<evidence type="ECO:0000313" key="6">
    <source>
        <dbReference type="Proteomes" id="UP001055093"/>
    </source>
</evidence>
<dbReference type="PANTHER" id="PTHR12526">
    <property type="entry name" value="GLYCOSYLTRANSFERASE"/>
    <property type="match status" value="1"/>
</dbReference>
<feature type="domain" description="Glycosyltransferase subfamily 4-like N-terminal" evidence="3">
    <location>
        <begin position="971"/>
        <end position="1163"/>
    </location>
</feature>
<reference evidence="5" key="2">
    <citation type="submission" date="2021-08" db="EMBL/GenBank/DDBJ databases">
        <authorList>
            <person name="Tani A."/>
            <person name="Ola A."/>
            <person name="Ogura Y."/>
            <person name="Katsura K."/>
            <person name="Hayashi T."/>
        </authorList>
    </citation>
    <scope>NUCLEOTIDE SEQUENCE</scope>
    <source>
        <strain evidence="5">DSM 14458</strain>
    </source>
</reference>
<dbReference type="CDD" id="cd03823">
    <property type="entry name" value="GT4_ExpE7-like"/>
    <property type="match status" value="1"/>
</dbReference>
<evidence type="ECO:0000259" key="4">
    <source>
        <dbReference type="Pfam" id="PF13524"/>
    </source>
</evidence>
<keyword evidence="1" id="KW-0802">TPR repeat</keyword>
<dbReference type="SUPFAM" id="SSF53756">
    <property type="entry name" value="UDP-Glycosyltransferase/glycogen phosphorylase"/>
    <property type="match status" value="2"/>
</dbReference>
<dbReference type="Gene3D" id="1.25.40.10">
    <property type="entry name" value="Tetratricopeptide repeat domain"/>
    <property type="match status" value="1"/>
</dbReference>
<feature type="repeat" description="TPR" evidence="1">
    <location>
        <begin position="505"/>
        <end position="538"/>
    </location>
</feature>
<reference evidence="5" key="1">
    <citation type="journal article" date="2021" name="Front. Microbiol.">
        <title>Comprehensive Comparative Genomics and Phenotyping of Methylobacterium Species.</title>
        <authorList>
            <person name="Alessa O."/>
            <person name="Ogura Y."/>
            <person name="Fujitani Y."/>
            <person name="Takami H."/>
            <person name="Hayashi T."/>
            <person name="Sahin N."/>
            <person name="Tani A."/>
        </authorList>
    </citation>
    <scope>NUCLEOTIDE SEQUENCE</scope>
    <source>
        <strain evidence="5">DSM 14458</strain>
    </source>
</reference>
<evidence type="ECO:0000259" key="2">
    <source>
        <dbReference type="Pfam" id="PF00534"/>
    </source>
</evidence>
<comment type="caution">
    <text evidence="5">The sequence shown here is derived from an EMBL/GenBank/DDBJ whole genome shotgun (WGS) entry which is preliminary data.</text>
</comment>
<dbReference type="Pfam" id="PF13439">
    <property type="entry name" value="Glyco_transf_4"/>
    <property type="match status" value="1"/>
</dbReference>
<dbReference type="PANTHER" id="PTHR12526:SF584">
    <property type="entry name" value="GLYCOSYLTRANSFERASE"/>
    <property type="match status" value="1"/>
</dbReference>
<evidence type="ECO:0000259" key="3">
    <source>
        <dbReference type="Pfam" id="PF13439"/>
    </source>
</evidence>
<dbReference type="Proteomes" id="UP001055093">
    <property type="component" value="Unassembled WGS sequence"/>
</dbReference>
<dbReference type="Pfam" id="PF00534">
    <property type="entry name" value="Glycos_transf_1"/>
    <property type="match status" value="1"/>
</dbReference>
<dbReference type="Gene3D" id="3.40.50.2000">
    <property type="entry name" value="Glycogen Phosphorylase B"/>
    <property type="match status" value="3"/>
</dbReference>
<dbReference type="SUPFAM" id="SSF48452">
    <property type="entry name" value="TPR-like"/>
    <property type="match status" value="1"/>
</dbReference>
<name>A0ABQ4V3L5_9HYPH</name>
<proteinExistence type="predicted"/>
<dbReference type="InterPro" id="IPR011990">
    <property type="entry name" value="TPR-like_helical_dom_sf"/>
</dbReference>
<feature type="domain" description="Spore protein YkvP/CgeB glycosyl transferase-like" evidence="4">
    <location>
        <begin position="800"/>
        <end position="942"/>
    </location>
</feature>
<feature type="domain" description="Glycosyl transferase family 1" evidence="2">
    <location>
        <begin position="1177"/>
        <end position="1323"/>
    </location>
</feature>
<dbReference type="PROSITE" id="PS50005">
    <property type="entry name" value="TPR"/>
    <property type="match status" value="1"/>
</dbReference>
<dbReference type="InterPro" id="IPR028098">
    <property type="entry name" value="Glyco_trans_4-like_N"/>
</dbReference>
<accession>A0ABQ4V3L5</accession>
<dbReference type="InterPro" id="IPR055259">
    <property type="entry name" value="YkvP/CgeB_Glyco_trans-like"/>
</dbReference>
<dbReference type="InterPro" id="IPR019734">
    <property type="entry name" value="TPR_rpt"/>
</dbReference>
<dbReference type="RefSeq" id="WP_238308925.1">
    <property type="nucleotide sequence ID" value="NZ_BPRE01000029.1"/>
</dbReference>
<sequence>MTPNDALGRTFKTFTKRTLNIGRTLTGKNGKLQPKLAELLSKDDALDPRFYRDFYPELQSLSDVELHRHYQETGRSEGRFANDIQAVARLRQDPALPAEFSVGDYLALNYDVRRAVRWQSSAILHYLRHGRAEGRGFSIPSDTAPKSHDPAILSKYAPTEDLAKLRAYADTHRGEMSSLPLNFSLVTYLAQNDDIRASIQHPHDGLKHYFNHGIRENRAFAPTYFSRHFVNEVYGIDASPTVPAELVLREIVSKHHFPVGHLVFLSEEELLLFYNITNVCYPIDLDRSYYSCNAADLFGRSATKSECLFHFCQSGQHQGLDISYRSRFVPDFYRREYLADWNHAGDPASEKHAVDRLRLFQDWLRSPREQNRAPNLEVAFESRFKFPIPPSMTSKLIAFRNVVPGLATGTLVDAASHLVECGNADIRLIPITSTAEADFFDAIAVNLAVGGHPEKADIVYHYLLRSFPTYWTAHLHLADQAHLRGDYLSSARIRKQVIDAGIANYANYRLLSDSLVQLEDNDGALDALRQAIEIYPSDVALRSKLRQAKSVVFDKLWQHAPYRAAMIGHAIVQEDLRRILQRGSAGLTGSRARRTIRRIAILGSYDLRQCRYYRIDQKVEQLRQAGYEVTAYNQGHETEAFVRNLVKTDLAIFFRVAAFPYIVDAIAQARQLGIPTVYDIDDLVFSAEHFPPSLASYAGQITAMQHAEIACGVPLFEHAMSLCEYGMVSTQPLGRHVEERVESGIAFVHPNALGKTRFEPGRSAIADDGVVTIFYGSGTKAHKQDFKDVIEPAIAKLAKKHKNKVRFILMGYINLSDNLKPFQNMIRVIEPVASFEDYSEHLSEADINLSVLSRSVFNDCKSEIKWLEAAAMGIPSVVSRTTTHEQVIEDGRTGFLCDTPEEFFQAIDRLVTDRNLREAVGAAARAKALDEYSCERQAENLKAVVGRIEARMPKSRKRLLIVNVFYPPQAIGGATRVVHDNVRDLKELLGDDWQIDVICTLEGGTQPYEITCYVEDGIRVFAITAADRPDIDHILEDPKMAESFETCFDIIQPTIVHFHCIQRLTTSIVDVPIKNQVPYLITMHDGWWISPLQFLLDEQDRVRLYNYNRVVPLDTNENVIPERARRLRRYLRSAAMITTVSKEFAQICRSAGIDDLRVVENGVSRLPKPVRVPRGSDDRVVLAHIGGASRHKGYHHVANLFQTQRFDNLSLLIVDHALNPDVTREEVWGNTPVTLLGKVPQRRIEELYGRIDVLLAPSVWPESYGLVTREALAAGCWVVASDRGAVGGCVTPGVNGMIVDVTSPAGLLAALRDIDADPARYRNFPDVTPDIRWASDQAVELIGIYEDILAGRSPRDQAA</sequence>
<dbReference type="EMBL" id="BPRE01000029">
    <property type="protein sequence ID" value="GJE78599.1"/>
    <property type="molecule type" value="Genomic_DNA"/>
</dbReference>
<gene>
    <name evidence="5" type="primary">mshA_14</name>
    <name evidence="5" type="ORF">BGCPKDLD_5216</name>
</gene>
<dbReference type="InterPro" id="IPR001296">
    <property type="entry name" value="Glyco_trans_1"/>
</dbReference>
<evidence type="ECO:0000313" key="5">
    <source>
        <dbReference type="EMBL" id="GJE78599.1"/>
    </source>
</evidence>
<keyword evidence="6" id="KW-1185">Reference proteome</keyword>